<feature type="compositionally biased region" description="Pro residues" evidence="1">
    <location>
        <begin position="108"/>
        <end position="120"/>
    </location>
</feature>
<evidence type="ECO:0000313" key="2">
    <source>
        <dbReference type="EMBL" id="KAF6104163.1"/>
    </source>
</evidence>
<dbReference type="AlphaFoldDB" id="A0A833ZX48"/>
<proteinExistence type="predicted"/>
<protein>
    <submittedName>
        <fullName evidence="2">Uncharacterized protein</fullName>
    </submittedName>
</protein>
<evidence type="ECO:0000256" key="1">
    <source>
        <dbReference type="SAM" id="MobiDB-lite"/>
    </source>
</evidence>
<reference evidence="2 3" key="1">
    <citation type="journal article" date="2020" name="Nature">
        <title>Six reference-quality genomes reveal evolution of bat adaptations.</title>
        <authorList>
            <person name="Jebb D."/>
            <person name="Huang Z."/>
            <person name="Pippel M."/>
            <person name="Hughes G.M."/>
            <person name="Lavrichenko K."/>
            <person name="Devanna P."/>
            <person name="Winkler S."/>
            <person name="Jermiin L.S."/>
            <person name="Skirmuntt E.C."/>
            <person name="Katzourakis A."/>
            <person name="Burkitt-Gray L."/>
            <person name="Ray D.A."/>
            <person name="Sullivan K.A.M."/>
            <person name="Roscito J.G."/>
            <person name="Kirilenko B.M."/>
            <person name="Davalos L.M."/>
            <person name="Corthals A.P."/>
            <person name="Power M.L."/>
            <person name="Jones G."/>
            <person name="Ransome R.D."/>
            <person name="Dechmann D.K.N."/>
            <person name="Locatelli A.G."/>
            <person name="Puechmaille S.J."/>
            <person name="Fedrigo O."/>
            <person name="Jarvis E.D."/>
            <person name="Hiller M."/>
            <person name="Vernes S.C."/>
            <person name="Myers E.W."/>
            <person name="Teeling E.C."/>
        </authorList>
    </citation>
    <scope>NUCLEOTIDE SEQUENCE [LARGE SCALE GENOMIC DNA]</scope>
    <source>
        <strain evidence="2">Bat1K_MPI-CBG_1</strain>
    </source>
</reference>
<accession>A0A833ZX48</accession>
<feature type="region of interest" description="Disordered" evidence="1">
    <location>
        <begin position="108"/>
        <end position="127"/>
    </location>
</feature>
<dbReference type="EMBL" id="JABVXQ010000006">
    <property type="protein sequence ID" value="KAF6104163.1"/>
    <property type="molecule type" value="Genomic_DNA"/>
</dbReference>
<gene>
    <name evidence="2" type="ORF">HJG60_011181</name>
</gene>
<organism evidence="2 3">
    <name type="scientific">Phyllostomus discolor</name>
    <name type="common">pale spear-nosed bat</name>
    <dbReference type="NCBI Taxonomy" id="89673"/>
    <lineage>
        <taxon>Eukaryota</taxon>
        <taxon>Metazoa</taxon>
        <taxon>Chordata</taxon>
        <taxon>Craniata</taxon>
        <taxon>Vertebrata</taxon>
        <taxon>Euteleostomi</taxon>
        <taxon>Mammalia</taxon>
        <taxon>Eutheria</taxon>
        <taxon>Laurasiatheria</taxon>
        <taxon>Chiroptera</taxon>
        <taxon>Yangochiroptera</taxon>
        <taxon>Phyllostomidae</taxon>
        <taxon>Phyllostominae</taxon>
        <taxon>Phyllostomus</taxon>
    </lineage>
</organism>
<dbReference type="Proteomes" id="UP000664940">
    <property type="component" value="Unassembled WGS sequence"/>
</dbReference>
<comment type="caution">
    <text evidence="2">The sequence shown here is derived from an EMBL/GenBank/DDBJ whole genome shotgun (WGS) entry which is preliminary data.</text>
</comment>
<name>A0A833ZX48_9CHIR</name>
<evidence type="ECO:0000313" key="3">
    <source>
        <dbReference type="Proteomes" id="UP000664940"/>
    </source>
</evidence>
<sequence length="127" mass="14241">MALGGYIRKDSVVCTVGKGQENDTFVPLRFPSLLPFPPSHFRPVSTFSESVIPLHPSSLLTLILSTKPRRQCLETVTREPSVWNCILGQVVPPRRKQWKNYNSQEALPFPPFPLEAPSIPPSFKDPS</sequence>